<keyword evidence="9" id="KW-0325">Glycoprotein</keyword>
<dbReference type="Pfam" id="PF00332">
    <property type="entry name" value="Glyco_hydro_17"/>
    <property type="match status" value="1"/>
</dbReference>
<keyword evidence="3" id="KW-1003">Cell membrane</keyword>
<evidence type="ECO:0000313" key="16">
    <source>
        <dbReference type="EMBL" id="WOH37123.1"/>
    </source>
</evidence>
<evidence type="ECO:0000256" key="6">
    <source>
        <dbReference type="ARBA" id="ARBA00022729"/>
    </source>
</evidence>
<evidence type="ECO:0000256" key="11">
    <source>
        <dbReference type="ARBA" id="ARBA00023316"/>
    </source>
</evidence>
<comment type="subcellular location">
    <subcellularLocation>
        <location evidence="2">Cell membrane</location>
    </subcellularLocation>
    <subcellularLocation>
        <location evidence="1">Secreted</location>
        <location evidence="1">Cell wall</location>
    </subcellularLocation>
</comment>
<evidence type="ECO:0000256" key="1">
    <source>
        <dbReference type="ARBA" id="ARBA00004191"/>
    </source>
</evidence>
<evidence type="ECO:0000256" key="10">
    <source>
        <dbReference type="ARBA" id="ARBA00023277"/>
    </source>
</evidence>
<protein>
    <recommendedName>
        <fullName evidence="15">Endo-1,3-beta-glucanase btgC</fullName>
    </recommendedName>
    <alternativeName>
        <fullName evidence="14">Laminarinase btgC</fullName>
    </alternativeName>
</protein>
<evidence type="ECO:0000256" key="2">
    <source>
        <dbReference type="ARBA" id="ARBA00004236"/>
    </source>
</evidence>
<evidence type="ECO:0000256" key="3">
    <source>
        <dbReference type="ARBA" id="ARBA00022475"/>
    </source>
</evidence>
<dbReference type="RefSeq" id="WP_348395917.1">
    <property type="nucleotide sequence ID" value="NZ_CP136600.1"/>
</dbReference>
<gene>
    <name evidence="16" type="ORF">RI844_17420</name>
</gene>
<evidence type="ECO:0000256" key="5">
    <source>
        <dbReference type="ARBA" id="ARBA00022525"/>
    </source>
</evidence>
<organism evidence="16 17">
    <name type="scientific">Thalassotalea fonticola</name>
    <dbReference type="NCBI Taxonomy" id="3065649"/>
    <lineage>
        <taxon>Bacteria</taxon>
        <taxon>Pseudomonadati</taxon>
        <taxon>Pseudomonadota</taxon>
        <taxon>Gammaproteobacteria</taxon>
        <taxon>Alteromonadales</taxon>
        <taxon>Colwelliaceae</taxon>
        <taxon>Thalassotalea</taxon>
    </lineage>
</organism>
<dbReference type="SUPFAM" id="SSF51445">
    <property type="entry name" value="(Trans)glycosidases"/>
    <property type="match status" value="1"/>
</dbReference>
<dbReference type="EMBL" id="CP136600">
    <property type="protein sequence ID" value="WOH37123.1"/>
    <property type="molecule type" value="Genomic_DNA"/>
</dbReference>
<keyword evidence="7 16" id="KW-0378">Hydrolase</keyword>
<evidence type="ECO:0000256" key="8">
    <source>
        <dbReference type="ARBA" id="ARBA00023136"/>
    </source>
</evidence>
<keyword evidence="6" id="KW-0732">Signal</keyword>
<keyword evidence="12" id="KW-0624">Polysaccharide degradation</keyword>
<evidence type="ECO:0000256" key="15">
    <source>
        <dbReference type="ARBA" id="ARBA00043078"/>
    </source>
</evidence>
<dbReference type="InterPro" id="IPR050732">
    <property type="entry name" value="Beta-glucan_modifiers"/>
</dbReference>
<keyword evidence="5" id="KW-0964">Secreted</keyword>
<name>A0ABZ0GP56_9GAMM</name>
<evidence type="ECO:0000256" key="13">
    <source>
        <dbReference type="ARBA" id="ARBA00037649"/>
    </source>
</evidence>
<reference evidence="16 17" key="1">
    <citation type="submission" date="2023-09" db="EMBL/GenBank/DDBJ databases">
        <authorList>
            <person name="Qi X."/>
        </authorList>
    </citation>
    <scope>NUCLEOTIDE SEQUENCE [LARGE SCALE GENOMIC DNA]</scope>
    <source>
        <strain evidence="16 17">S1-1</strain>
    </source>
</reference>
<dbReference type="PANTHER" id="PTHR16631:SF17">
    <property type="entry name" value="GLUCAN ENDO-1,3-BETA-GLUCOSIDASE BTGC"/>
    <property type="match status" value="1"/>
</dbReference>
<dbReference type="Proteomes" id="UP001301442">
    <property type="component" value="Chromosome"/>
</dbReference>
<dbReference type="Gene3D" id="3.20.20.80">
    <property type="entry name" value="Glycosidases"/>
    <property type="match status" value="1"/>
</dbReference>
<dbReference type="PANTHER" id="PTHR16631">
    <property type="entry name" value="GLUCAN 1,3-BETA-GLUCOSIDASE"/>
    <property type="match status" value="1"/>
</dbReference>
<evidence type="ECO:0000256" key="4">
    <source>
        <dbReference type="ARBA" id="ARBA00022512"/>
    </source>
</evidence>
<evidence type="ECO:0000256" key="14">
    <source>
        <dbReference type="ARBA" id="ARBA00042373"/>
    </source>
</evidence>
<evidence type="ECO:0000256" key="12">
    <source>
        <dbReference type="ARBA" id="ARBA00023326"/>
    </source>
</evidence>
<keyword evidence="10" id="KW-0119">Carbohydrate metabolism</keyword>
<keyword evidence="17" id="KW-1185">Reference proteome</keyword>
<keyword evidence="8" id="KW-0472">Membrane</keyword>
<keyword evidence="4" id="KW-0134">Cell wall</keyword>
<keyword evidence="11" id="KW-0961">Cell wall biogenesis/degradation</keyword>
<sequence length="308" mass="34404">MSRQYHHRLQSQGKGSNYSHRMVLSGLDLSGLGEVELNTVVRKILADKIHGISFSPYIAGQGPGTIISEAQIRERLSIIQPYVNSVRSFSCTDGNELIPAIAKKNGLDTMVGVWLSDDLDKNEEELANGIAVANAGHADILAIGNEVLLREDLTEDQLVDYLNRAKVACPNVEVGYVDAYYKFVNYPRVTEACDVILANCYPFWEGCPAEYALPYMKEMYKQAKCAANGKRVVISETGWPDRGSPFEGSQPGYENAVKYFINAYKWAEEEGIDIFYFSSFDEDWKVASEGDVGAYWGLWDKEGILKYT</sequence>
<evidence type="ECO:0000256" key="7">
    <source>
        <dbReference type="ARBA" id="ARBA00022801"/>
    </source>
</evidence>
<proteinExistence type="predicted"/>
<comment type="function">
    <text evidence="13">Glucanases play a role in cell expansion during growth, in cell-cell fusion during mating, and in spore release during sporulation. This enzyme may be involved in beta-glucan degradation. Active on laminarin and lichenan.</text>
</comment>
<dbReference type="InterPro" id="IPR000490">
    <property type="entry name" value="Glyco_hydro_17"/>
</dbReference>
<evidence type="ECO:0000256" key="9">
    <source>
        <dbReference type="ARBA" id="ARBA00023180"/>
    </source>
</evidence>
<accession>A0ABZ0GP56</accession>
<dbReference type="InterPro" id="IPR017853">
    <property type="entry name" value="GH"/>
</dbReference>
<dbReference type="GO" id="GO:0016787">
    <property type="term" value="F:hydrolase activity"/>
    <property type="evidence" value="ECO:0007669"/>
    <property type="project" value="UniProtKB-KW"/>
</dbReference>
<evidence type="ECO:0000313" key="17">
    <source>
        <dbReference type="Proteomes" id="UP001301442"/>
    </source>
</evidence>